<dbReference type="AlphaFoldDB" id="A0A327X445"/>
<sequence length="93" mass="10592">MLKRINRALRAYLLVEPHHLNAPDTATWKMSVVRLVVLSGLLLTSAILLHSSYQAYTLNLHHVLLLTVTFTGLLWGRWSSVRAGSAWQLRYLP</sequence>
<dbReference type="RefSeq" id="WP_181452240.1">
    <property type="nucleotide sequence ID" value="NZ_PIPK01000001.1"/>
</dbReference>
<proteinExistence type="predicted"/>
<keyword evidence="1" id="KW-0472">Membrane</keyword>
<evidence type="ECO:0000256" key="1">
    <source>
        <dbReference type="SAM" id="Phobius"/>
    </source>
</evidence>
<keyword evidence="1" id="KW-0812">Transmembrane</keyword>
<feature type="transmembrane region" description="Helical" evidence="1">
    <location>
        <begin position="32"/>
        <end position="53"/>
    </location>
</feature>
<feature type="transmembrane region" description="Helical" evidence="1">
    <location>
        <begin position="59"/>
        <end position="76"/>
    </location>
</feature>
<protein>
    <submittedName>
        <fullName evidence="2">Uncharacterized protein</fullName>
    </submittedName>
</protein>
<evidence type="ECO:0000313" key="2">
    <source>
        <dbReference type="EMBL" id="RAK01419.1"/>
    </source>
</evidence>
<dbReference type="EMBL" id="QLMD01000001">
    <property type="protein sequence ID" value="RAK01419.1"/>
    <property type="molecule type" value="Genomic_DNA"/>
</dbReference>
<accession>A0A327X445</accession>
<reference evidence="2 3" key="1">
    <citation type="submission" date="2018-06" db="EMBL/GenBank/DDBJ databases">
        <title>Genomic Encyclopedia of Type Strains, Phase III (KMG-III): the genomes of soil and plant-associated and newly described type strains.</title>
        <authorList>
            <person name="Whitman W."/>
        </authorList>
    </citation>
    <scope>NUCLEOTIDE SEQUENCE [LARGE SCALE GENOMIC DNA]</scope>
    <source>
        <strain evidence="2 3">CGMCC 1.15366</strain>
    </source>
</reference>
<gene>
    <name evidence="2" type="ORF">B0I24_10142</name>
</gene>
<name>A0A327X445_9GAMM</name>
<evidence type="ECO:0000313" key="3">
    <source>
        <dbReference type="Proteomes" id="UP000249203"/>
    </source>
</evidence>
<comment type="caution">
    <text evidence="2">The sequence shown here is derived from an EMBL/GenBank/DDBJ whole genome shotgun (WGS) entry which is preliminary data.</text>
</comment>
<dbReference type="Proteomes" id="UP000249203">
    <property type="component" value="Unassembled WGS sequence"/>
</dbReference>
<keyword evidence="1" id="KW-1133">Transmembrane helix</keyword>
<organism evidence="2 3">
    <name type="scientific">Aliidiomarina maris</name>
    <dbReference type="NCBI Taxonomy" id="531312"/>
    <lineage>
        <taxon>Bacteria</taxon>
        <taxon>Pseudomonadati</taxon>
        <taxon>Pseudomonadota</taxon>
        <taxon>Gammaproteobacteria</taxon>
        <taxon>Alteromonadales</taxon>
        <taxon>Idiomarinaceae</taxon>
        <taxon>Aliidiomarina</taxon>
    </lineage>
</organism>